<dbReference type="GO" id="GO:0016020">
    <property type="term" value="C:membrane"/>
    <property type="evidence" value="ECO:0007669"/>
    <property type="project" value="UniProtKB-SubCell"/>
</dbReference>
<dbReference type="OrthoDB" id="10266980at2759"/>
<feature type="transmembrane region" description="Helical" evidence="6">
    <location>
        <begin position="167"/>
        <end position="188"/>
    </location>
</feature>
<evidence type="ECO:0000256" key="6">
    <source>
        <dbReference type="SAM" id="Phobius"/>
    </source>
</evidence>
<reference evidence="8" key="1">
    <citation type="journal article" date="2020" name="Stud. Mycol.">
        <title>101 Dothideomycetes genomes: a test case for predicting lifestyles and emergence of pathogens.</title>
        <authorList>
            <person name="Haridas S."/>
            <person name="Albert R."/>
            <person name="Binder M."/>
            <person name="Bloem J."/>
            <person name="Labutti K."/>
            <person name="Salamov A."/>
            <person name="Andreopoulos B."/>
            <person name="Baker S."/>
            <person name="Barry K."/>
            <person name="Bills G."/>
            <person name="Bluhm B."/>
            <person name="Cannon C."/>
            <person name="Castanera R."/>
            <person name="Culley D."/>
            <person name="Daum C."/>
            <person name="Ezra D."/>
            <person name="Gonzalez J."/>
            <person name="Henrissat B."/>
            <person name="Kuo A."/>
            <person name="Liang C."/>
            <person name="Lipzen A."/>
            <person name="Lutzoni F."/>
            <person name="Magnuson J."/>
            <person name="Mondo S."/>
            <person name="Nolan M."/>
            <person name="Ohm R."/>
            <person name="Pangilinan J."/>
            <person name="Park H.-J."/>
            <person name="Ramirez L."/>
            <person name="Alfaro M."/>
            <person name="Sun H."/>
            <person name="Tritt A."/>
            <person name="Yoshinaga Y."/>
            <person name="Zwiers L.-H."/>
            <person name="Turgeon B."/>
            <person name="Goodwin S."/>
            <person name="Spatafora J."/>
            <person name="Crous P."/>
            <person name="Grigoriev I."/>
        </authorList>
    </citation>
    <scope>NUCLEOTIDE SEQUENCE</scope>
    <source>
        <strain evidence="8">CBS 262.69</strain>
    </source>
</reference>
<evidence type="ECO:0000256" key="3">
    <source>
        <dbReference type="ARBA" id="ARBA00022989"/>
    </source>
</evidence>
<feature type="domain" description="TLC" evidence="7">
    <location>
        <begin position="69"/>
        <end position="301"/>
    </location>
</feature>
<evidence type="ECO:0000259" key="7">
    <source>
        <dbReference type="PROSITE" id="PS50922"/>
    </source>
</evidence>
<evidence type="ECO:0000256" key="5">
    <source>
        <dbReference type="PROSITE-ProRule" id="PRU00205"/>
    </source>
</evidence>
<evidence type="ECO:0000313" key="9">
    <source>
        <dbReference type="Proteomes" id="UP000799640"/>
    </source>
</evidence>
<dbReference type="SMART" id="SM00724">
    <property type="entry name" value="TLC"/>
    <property type="match status" value="1"/>
</dbReference>
<feature type="non-terminal residue" evidence="8">
    <location>
        <position position="307"/>
    </location>
</feature>
<organism evidence="8 9">
    <name type="scientific">Trichodelitschia bisporula</name>
    <dbReference type="NCBI Taxonomy" id="703511"/>
    <lineage>
        <taxon>Eukaryota</taxon>
        <taxon>Fungi</taxon>
        <taxon>Dikarya</taxon>
        <taxon>Ascomycota</taxon>
        <taxon>Pezizomycotina</taxon>
        <taxon>Dothideomycetes</taxon>
        <taxon>Dothideomycetes incertae sedis</taxon>
        <taxon>Phaeotrichales</taxon>
        <taxon>Phaeotrichaceae</taxon>
        <taxon>Trichodelitschia</taxon>
    </lineage>
</organism>
<keyword evidence="3 6" id="KW-1133">Transmembrane helix</keyword>
<dbReference type="PROSITE" id="PS50922">
    <property type="entry name" value="TLC"/>
    <property type="match status" value="1"/>
</dbReference>
<feature type="transmembrane region" description="Helical" evidence="6">
    <location>
        <begin position="200"/>
        <end position="220"/>
    </location>
</feature>
<evidence type="ECO:0000256" key="2">
    <source>
        <dbReference type="ARBA" id="ARBA00022692"/>
    </source>
</evidence>
<dbReference type="InterPro" id="IPR006634">
    <property type="entry name" value="TLC-dom"/>
</dbReference>
<accession>A0A6G1I6E2</accession>
<protein>
    <submittedName>
        <fullName evidence="8">DUF887-domain-containing protein</fullName>
    </submittedName>
</protein>
<evidence type="ECO:0000313" key="8">
    <source>
        <dbReference type="EMBL" id="KAF2403850.1"/>
    </source>
</evidence>
<feature type="transmembrane region" description="Helical" evidence="6">
    <location>
        <begin position="36"/>
        <end position="55"/>
    </location>
</feature>
<keyword evidence="9" id="KW-1185">Reference proteome</keyword>
<dbReference type="GO" id="GO:0005783">
    <property type="term" value="C:endoplasmic reticulum"/>
    <property type="evidence" value="ECO:0007669"/>
    <property type="project" value="TreeGrafter"/>
</dbReference>
<comment type="subcellular location">
    <subcellularLocation>
        <location evidence="1">Membrane</location>
        <topology evidence="1">Multi-pass membrane protein</topology>
    </subcellularLocation>
</comment>
<feature type="transmembrane region" description="Helical" evidence="6">
    <location>
        <begin position="110"/>
        <end position="129"/>
    </location>
</feature>
<dbReference type="Pfam" id="PF03798">
    <property type="entry name" value="TRAM_LAG1_CLN8"/>
    <property type="match status" value="1"/>
</dbReference>
<dbReference type="PANTHER" id="PTHR13439">
    <property type="entry name" value="CT120 PROTEIN"/>
    <property type="match status" value="1"/>
</dbReference>
<feature type="transmembrane region" description="Helical" evidence="6">
    <location>
        <begin position="266"/>
        <end position="289"/>
    </location>
</feature>
<sequence>MHDPFPLPAPTWLVRAVTPLADALNLPTLPLHSHEILFAFALYQFTQTAVSPALSKRLFPQTYANLSPRSRLNWDVHVVSLLQSVLVCATALWVMSVDGERKDMGWEARVWGYTGGTGLVQALATGYFAWDLVVTARNVRVFGPGMLAHAVAALTVFSFGFRPFVNYYGPTFILYELSSPFLNVHWFCDKLNMTGSTLQFLNGLCLLATFAGCRLVWGSYNSVLVYYDAWRAFAASSSSGPAFSLKALSAADAEALRFYGTGDADVPLWLVAAYLGSNLTLNGLNWYWFGKMIETLRKRFDPPFGTR</sequence>
<name>A0A6G1I6E2_9PEZI</name>
<proteinExistence type="predicted"/>
<dbReference type="Proteomes" id="UP000799640">
    <property type="component" value="Unassembled WGS sequence"/>
</dbReference>
<dbReference type="EMBL" id="ML996689">
    <property type="protein sequence ID" value="KAF2403850.1"/>
    <property type="molecule type" value="Genomic_DNA"/>
</dbReference>
<dbReference type="PANTHER" id="PTHR13439:SF0">
    <property type="entry name" value="TOPOISOMERASE I DAMAGE AFFECTED PROTEIN 4"/>
    <property type="match status" value="1"/>
</dbReference>
<feature type="transmembrane region" description="Helical" evidence="6">
    <location>
        <begin position="141"/>
        <end position="161"/>
    </location>
</feature>
<keyword evidence="2 5" id="KW-0812">Transmembrane</keyword>
<dbReference type="InterPro" id="IPR050846">
    <property type="entry name" value="TLCD"/>
</dbReference>
<evidence type="ECO:0000256" key="1">
    <source>
        <dbReference type="ARBA" id="ARBA00004141"/>
    </source>
</evidence>
<keyword evidence="4 5" id="KW-0472">Membrane</keyword>
<feature type="transmembrane region" description="Helical" evidence="6">
    <location>
        <begin position="76"/>
        <end position="95"/>
    </location>
</feature>
<dbReference type="GO" id="GO:0055088">
    <property type="term" value="P:lipid homeostasis"/>
    <property type="evidence" value="ECO:0007669"/>
    <property type="project" value="TreeGrafter"/>
</dbReference>
<gene>
    <name evidence="8" type="ORF">EJ06DRAFT_459534</name>
</gene>
<evidence type="ECO:0000256" key="4">
    <source>
        <dbReference type="ARBA" id="ARBA00023136"/>
    </source>
</evidence>
<dbReference type="AlphaFoldDB" id="A0A6G1I6E2"/>